<keyword evidence="3" id="KW-1185">Reference proteome</keyword>
<dbReference type="Gene3D" id="1.10.3210.10">
    <property type="entry name" value="Hypothetical protein af1432"/>
    <property type="match status" value="1"/>
</dbReference>
<dbReference type="Pfam" id="PF08668">
    <property type="entry name" value="HDOD"/>
    <property type="match status" value="1"/>
</dbReference>
<dbReference type="OrthoDB" id="9803649at2"/>
<gene>
    <name evidence="2" type="ORF">CRV04_01280</name>
</gene>
<evidence type="ECO:0000313" key="3">
    <source>
        <dbReference type="Proteomes" id="UP000290657"/>
    </source>
</evidence>
<organism evidence="2 3">
    <name type="scientific">Candidatus Marinarcus aquaticus</name>
    <dbReference type="NCBI Taxonomy" id="2044504"/>
    <lineage>
        <taxon>Bacteria</taxon>
        <taxon>Pseudomonadati</taxon>
        <taxon>Campylobacterota</taxon>
        <taxon>Epsilonproteobacteria</taxon>
        <taxon>Campylobacterales</taxon>
        <taxon>Arcobacteraceae</taxon>
        <taxon>Candidatus Marinarcus</taxon>
    </lineage>
</organism>
<name>A0A4Q0XU68_9BACT</name>
<dbReference type="Proteomes" id="UP000290657">
    <property type="component" value="Unassembled WGS sequence"/>
</dbReference>
<evidence type="ECO:0000313" key="2">
    <source>
        <dbReference type="EMBL" id="RXJ60673.1"/>
    </source>
</evidence>
<dbReference type="PANTHER" id="PTHR33525">
    <property type="match status" value="1"/>
</dbReference>
<dbReference type="SUPFAM" id="SSF109604">
    <property type="entry name" value="HD-domain/PDEase-like"/>
    <property type="match status" value="1"/>
</dbReference>
<dbReference type="RefSeq" id="WP_128994807.1">
    <property type="nucleotide sequence ID" value="NZ_PDKN01000001.1"/>
</dbReference>
<sequence>MYDKSVEVDQSIIDKIDSLPPLPKTVIEIEEFRQKKSKELDDLLDIINKDALLVATLLKVSNSAIFCFKSKIETVRKAVNLLGIEFTISIAMSSALQNILKTNLFPYGIHSNDFMRASNLSSRLAQLWLKGEVRNELVLPAFLQETGMFILAEIIDERGQTNDFVKALQTGDRTEVELQYTGLTSTKLTSLIFQKWKLCSYMSHVIACVDDIAHCNVAYLKYTQTLHVLKTICEVTDPLSEENIEKGLIKASEFNLDVDALKKAIVKLQDDLLEEDD</sequence>
<dbReference type="PANTHER" id="PTHR33525:SF4">
    <property type="entry name" value="CYCLIC DI-GMP PHOSPHODIESTERASE CDGJ"/>
    <property type="match status" value="1"/>
</dbReference>
<evidence type="ECO:0000259" key="1">
    <source>
        <dbReference type="PROSITE" id="PS51833"/>
    </source>
</evidence>
<feature type="domain" description="HDOD" evidence="1">
    <location>
        <begin position="19"/>
        <end position="212"/>
    </location>
</feature>
<dbReference type="InterPro" id="IPR013976">
    <property type="entry name" value="HDOD"/>
</dbReference>
<comment type="caution">
    <text evidence="2">The sequence shown here is derived from an EMBL/GenBank/DDBJ whole genome shotgun (WGS) entry which is preliminary data.</text>
</comment>
<dbReference type="EMBL" id="PDKN01000001">
    <property type="protein sequence ID" value="RXJ60673.1"/>
    <property type="molecule type" value="Genomic_DNA"/>
</dbReference>
<dbReference type="PROSITE" id="PS51833">
    <property type="entry name" value="HDOD"/>
    <property type="match status" value="1"/>
</dbReference>
<reference evidence="2 3" key="1">
    <citation type="submission" date="2017-10" db="EMBL/GenBank/DDBJ databases">
        <title>Genomics of the genus Arcobacter.</title>
        <authorList>
            <person name="Perez-Cataluna A."/>
            <person name="Figueras M.J."/>
        </authorList>
    </citation>
    <scope>NUCLEOTIDE SEQUENCE [LARGE SCALE GENOMIC DNA]</scope>
    <source>
        <strain evidence="2 3">CECT 8987</strain>
    </source>
</reference>
<protein>
    <submittedName>
        <fullName evidence="2">HDOD domain-containing protein</fullName>
    </submittedName>
</protein>
<dbReference type="InterPro" id="IPR052340">
    <property type="entry name" value="RNase_Y/CdgJ"/>
</dbReference>
<dbReference type="AlphaFoldDB" id="A0A4Q0XU68"/>
<proteinExistence type="predicted"/>
<accession>A0A4Q0XU68</accession>